<keyword evidence="1 2" id="KW-0238">DNA-binding</keyword>
<evidence type="ECO:0000313" key="5">
    <source>
        <dbReference type="Proteomes" id="UP000246483"/>
    </source>
</evidence>
<dbReference type="Gene3D" id="1.10.357.10">
    <property type="entry name" value="Tetracycline Repressor, domain 2"/>
    <property type="match status" value="1"/>
</dbReference>
<dbReference type="Pfam" id="PF17932">
    <property type="entry name" value="TetR_C_24"/>
    <property type="match status" value="1"/>
</dbReference>
<dbReference type="InterPro" id="IPR041490">
    <property type="entry name" value="KstR2_TetR_C"/>
</dbReference>
<dbReference type="SUPFAM" id="SSF46689">
    <property type="entry name" value="Homeodomain-like"/>
    <property type="match status" value="1"/>
</dbReference>
<evidence type="ECO:0000256" key="2">
    <source>
        <dbReference type="PROSITE-ProRule" id="PRU00335"/>
    </source>
</evidence>
<dbReference type="PROSITE" id="PS50977">
    <property type="entry name" value="HTH_TETR_2"/>
    <property type="match status" value="1"/>
</dbReference>
<dbReference type="GO" id="GO:0000976">
    <property type="term" value="F:transcription cis-regulatory region binding"/>
    <property type="evidence" value="ECO:0007669"/>
    <property type="project" value="TreeGrafter"/>
</dbReference>
<feature type="domain" description="HTH tetR-type" evidence="3">
    <location>
        <begin position="9"/>
        <end position="69"/>
    </location>
</feature>
<gene>
    <name evidence="4" type="ORF">DFR36_101442</name>
</gene>
<dbReference type="InterPro" id="IPR009057">
    <property type="entry name" value="Homeodomain-like_sf"/>
</dbReference>
<dbReference type="EMBL" id="QGUB01000001">
    <property type="protein sequence ID" value="PWW48931.1"/>
    <property type="molecule type" value="Genomic_DNA"/>
</dbReference>
<evidence type="ECO:0000313" key="4">
    <source>
        <dbReference type="EMBL" id="PWW48931.1"/>
    </source>
</evidence>
<dbReference type="AlphaFoldDB" id="A0A317RGR9"/>
<organism evidence="4 5">
    <name type="scientific">Melaminivora alkalimesophila</name>
    <dbReference type="NCBI Taxonomy" id="1165852"/>
    <lineage>
        <taxon>Bacteria</taxon>
        <taxon>Pseudomonadati</taxon>
        <taxon>Pseudomonadota</taxon>
        <taxon>Betaproteobacteria</taxon>
        <taxon>Burkholderiales</taxon>
        <taxon>Comamonadaceae</taxon>
        <taxon>Melaminivora</taxon>
    </lineage>
</organism>
<dbReference type="PANTHER" id="PTHR30055:SF237">
    <property type="entry name" value="TRANSCRIPTIONAL REPRESSOR MCE3R"/>
    <property type="match status" value="1"/>
</dbReference>
<dbReference type="InterPro" id="IPR036271">
    <property type="entry name" value="Tet_transcr_reg_TetR-rel_C_sf"/>
</dbReference>
<dbReference type="Pfam" id="PF00440">
    <property type="entry name" value="TetR_N"/>
    <property type="match status" value="1"/>
</dbReference>
<dbReference type="OrthoDB" id="5293507at2"/>
<sequence length="202" mass="22214">MLDWRDFSTEDLDAPLRAARHLFARHGYHGTSIRAIAEGAGLSVPGLYHHYPSKQVILEKLVGQAIGQMLAHTRAADAASDGSALNRFDHVVECLLRFHLQRREDAFIASSEMRSMDPAVRRAHVAQRDEQQAMLQDILEQGATEGVFHCAHPRDAARAIASLCVSVASWYAPGGSLSTDQVVERYLSFARGIAGAPRPCRD</sequence>
<dbReference type="Proteomes" id="UP000246483">
    <property type="component" value="Unassembled WGS sequence"/>
</dbReference>
<dbReference type="GO" id="GO:0003700">
    <property type="term" value="F:DNA-binding transcription factor activity"/>
    <property type="evidence" value="ECO:0007669"/>
    <property type="project" value="TreeGrafter"/>
</dbReference>
<evidence type="ECO:0000256" key="1">
    <source>
        <dbReference type="ARBA" id="ARBA00023125"/>
    </source>
</evidence>
<keyword evidence="5" id="KW-1185">Reference proteome</keyword>
<accession>A0A317RGR9</accession>
<dbReference type="PRINTS" id="PR00455">
    <property type="entry name" value="HTHTETR"/>
</dbReference>
<evidence type="ECO:0000259" key="3">
    <source>
        <dbReference type="PROSITE" id="PS50977"/>
    </source>
</evidence>
<feature type="DNA-binding region" description="H-T-H motif" evidence="2">
    <location>
        <begin position="32"/>
        <end position="51"/>
    </location>
</feature>
<reference evidence="4 5" key="1">
    <citation type="submission" date="2018-05" db="EMBL/GenBank/DDBJ databases">
        <title>Genomic Encyclopedia of Type Strains, Phase IV (KMG-IV): sequencing the most valuable type-strain genomes for metagenomic binning, comparative biology and taxonomic classification.</title>
        <authorList>
            <person name="Goeker M."/>
        </authorList>
    </citation>
    <scope>NUCLEOTIDE SEQUENCE [LARGE SCALE GENOMIC DNA]</scope>
    <source>
        <strain evidence="4 5">DSM 26006</strain>
    </source>
</reference>
<name>A0A317RGR9_9BURK</name>
<protein>
    <submittedName>
        <fullName evidence="4">TetR family transcriptional regulator</fullName>
    </submittedName>
</protein>
<dbReference type="InterPro" id="IPR001647">
    <property type="entry name" value="HTH_TetR"/>
</dbReference>
<dbReference type="RefSeq" id="WP_019373797.1">
    <property type="nucleotide sequence ID" value="NZ_ALEE01000373.1"/>
</dbReference>
<dbReference type="PANTHER" id="PTHR30055">
    <property type="entry name" value="HTH-TYPE TRANSCRIPTIONAL REGULATOR RUTR"/>
    <property type="match status" value="1"/>
</dbReference>
<comment type="caution">
    <text evidence="4">The sequence shown here is derived from an EMBL/GenBank/DDBJ whole genome shotgun (WGS) entry which is preliminary data.</text>
</comment>
<dbReference type="InterPro" id="IPR050109">
    <property type="entry name" value="HTH-type_TetR-like_transc_reg"/>
</dbReference>
<proteinExistence type="predicted"/>
<dbReference type="SUPFAM" id="SSF48498">
    <property type="entry name" value="Tetracyclin repressor-like, C-terminal domain"/>
    <property type="match status" value="1"/>
</dbReference>